<accession>A0A1W9Z6S9</accession>
<gene>
    <name evidence="5" type="ORF">BST14_24660</name>
</gene>
<dbReference type="InterPro" id="IPR002347">
    <property type="entry name" value="SDR_fam"/>
</dbReference>
<evidence type="ECO:0000256" key="2">
    <source>
        <dbReference type="ARBA" id="ARBA00023002"/>
    </source>
</evidence>
<comment type="caution">
    <text evidence="5">The sequence shown here is derived from an EMBL/GenBank/DDBJ whole genome shotgun (WGS) entry which is preliminary data.</text>
</comment>
<dbReference type="Proteomes" id="UP000192707">
    <property type="component" value="Unassembled WGS sequence"/>
</dbReference>
<keyword evidence="6" id="KW-1185">Reference proteome</keyword>
<dbReference type="SUPFAM" id="SSF51735">
    <property type="entry name" value="NAD(P)-binding Rossmann-fold domains"/>
    <property type="match status" value="1"/>
</dbReference>
<organism evidence="5 6">
    <name type="scientific">Mycobacterium arosiense ATCC BAA-1401 = DSM 45069</name>
    <dbReference type="NCBI Taxonomy" id="1265311"/>
    <lineage>
        <taxon>Bacteria</taxon>
        <taxon>Bacillati</taxon>
        <taxon>Actinomycetota</taxon>
        <taxon>Actinomycetes</taxon>
        <taxon>Mycobacteriales</taxon>
        <taxon>Mycobacteriaceae</taxon>
        <taxon>Mycobacterium</taxon>
        <taxon>Mycobacterium avium complex (MAC)</taxon>
    </lineage>
</organism>
<dbReference type="Pfam" id="PF00106">
    <property type="entry name" value="adh_short"/>
    <property type="match status" value="1"/>
</dbReference>
<proteinExistence type="inferred from homology"/>
<dbReference type="PRINTS" id="PR00081">
    <property type="entry name" value="GDHRDH"/>
</dbReference>
<keyword evidence="2" id="KW-0560">Oxidoreductase</keyword>
<dbReference type="Gene3D" id="3.40.50.720">
    <property type="entry name" value="NAD(P)-binding Rossmann-like Domain"/>
    <property type="match status" value="1"/>
</dbReference>
<evidence type="ECO:0000259" key="4">
    <source>
        <dbReference type="SMART" id="SM00822"/>
    </source>
</evidence>
<evidence type="ECO:0000256" key="3">
    <source>
        <dbReference type="RuleBase" id="RU000363"/>
    </source>
</evidence>
<dbReference type="PANTHER" id="PTHR44169:SF6">
    <property type="entry name" value="NADPH-DEPENDENT 1-ACYLDIHYDROXYACETONE PHOSPHATE REDUCTASE"/>
    <property type="match status" value="1"/>
</dbReference>
<dbReference type="InterPro" id="IPR020904">
    <property type="entry name" value="Sc_DH/Rdtase_CS"/>
</dbReference>
<dbReference type="PRINTS" id="PR00080">
    <property type="entry name" value="SDRFAMILY"/>
</dbReference>
<comment type="similarity">
    <text evidence="1 3">Belongs to the short-chain dehydrogenases/reductases (SDR) family.</text>
</comment>
<sequence>MQMTGNTVLVTGGGSGIGRGLAESFHRLGNQVIIAGRRSDRLRAVAEANPGMQTLSLDQGDPADIRRFATQLTDHYPDLNVVVNNAGIQRVEDLTTGNVGLAEQSVAINLLGPLRLTAALLPALLRKPRATILNVTSGLAFMPSALTPSYCASKAALHSYTESLRFQLRDTSVQVIEIIPPQVQTALQGERGFDPRAMPLQDYITETIALLQTQPQAKEIVVERAKMFRFAERDGTYDDIYPRFNETITAMFGSSAGGSR</sequence>
<dbReference type="AlphaFoldDB" id="A0A1W9Z6S9"/>
<dbReference type="PROSITE" id="PS00061">
    <property type="entry name" value="ADH_SHORT"/>
    <property type="match status" value="1"/>
</dbReference>
<dbReference type="InterPro" id="IPR036291">
    <property type="entry name" value="NAD(P)-bd_dom_sf"/>
</dbReference>
<dbReference type="GO" id="GO:0016491">
    <property type="term" value="F:oxidoreductase activity"/>
    <property type="evidence" value="ECO:0007669"/>
    <property type="project" value="UniProtKB-KW"/>
</dbReference>
<dbReference type="PANTHER" id="PTHR44169">
    <property type="entry name" value="NADPH-DEPENDENT 1-ACYLDIHYDROXYACETONE PHOSPHATE REDUCTASE"/>
    <property type="match status" value="1"/>
</dbReference>
<dbReference type="SMART" id="SM00822">
    <property type="entry name" value="PKS_KR"/>
    <property type="match status" value="1"/>
</dbReference>
<name>A0A1W9Z6S9_MYCAI</name>
<reference evidence="5 6" key="1">
    <citation type="submission" date="2016-12" db="EMBL/GenBank/DDBJ databases">
        <title>The new phylogeny of genus Mycobacterium.</title>
        <authorList>
            <person name="Tortoli E."/>
            <person name="Trovato A."/>
            <person name="Cirillo D.M."/>
        </authorList>
    </citation>
    <scope>NUCLEOTIDE SEQUENCE [LARGE SCALE GENOMIC DNA]</scope>
    <source>
        <strain evidence="5 6">DSM 45069</strain>
    </source>
</reference>
<dbReference type="OrthoDB" id="9810734at2"/>
<protein>
    <submittedName>
        <fullName evidence="5">Oxidoreductase</fullName>
    </submittedName>
</protein>
<dbReference type="EMBL" id="MVHG01000101">
    <property type="protein sequence ID" value="ORA08220.1"/>
    <property type="molecule type" value="Genomic_DNA"/>
</dbReference>
<dbReference type="InterPro" id="IPR057326">
    <property type="entry name" value="KR_dom"/>
</dbReference>
<evidence type="ECO:0000313" key="5">
    <source>
        <dbReference type="EMBL" id="ORA08220.1"/>
    </source>
</evidence>
<dbReference type="RefSeq" id="WP_083066933.1">
    <property type="nucleotide sequence ID" value="NZ_MVHG01000101.1"/>
</dbReference>
<evidence type="ECO:0000313" key="6">
    <source>
        <dbReference type="Proteomes" id="UP000192707"/>
    </source>
</evidence>
<feature type="domain" description="Ketoreductase" evidence="4">
    <location>
        <begin position="6"/>
        <end position="182"/>
    </location>
</feature>
<evidence type="ECO:0000256" key="1">
    <source>
        <dbReference type="ARBA" id="ARBA00006484"/>
    </source>
</evidence>